<dbReference type="EMBL" id="BMAT01004932">
    <property type="protein sequence ID" value="GFR84035.1"/>
    <property type="molecule type" value="Genomic_DNA"/>
</dbReference>
<protein>
    <submittedName>
        <fullName evidence="2">Uncharacterized protein</fullName>
    </submittedName>
</protein>
<gene>
    <name evidence="2" type="ORF">ElyMa_002408200</name>
</gene>
<dbReference type="AlphaFoldDB" id="A0AAV4GHZ9"/>
<comment type="caution">
    <text evidence="2">The sequence shown here is derived from an EMBL/GenBank/DDBJ whole genome shotgun (WGS) entry which is preliminary data.</text>
</comment>
<evidence type="ECO:0000256" key="1">
    <source>
        <dbReference type="SAM" id="MobiDB-lite"/>
    </source>
</evidence>
<evidence type="ECO:0000313" key="3">
    <source>
        <dbReference type="Proteomes" id="UP000762676"/>
    </source>
</evidence>
<proteinExistence type="predicted"/>
<feature type="compositionally biased region" description="Basic and acidic residues" evidence="1">
    <location>
        <begin position="1"/>
        <end position="14"/>
    </location>
</feature>
<dbReference type="Proteomes" id="UP000762676">
    <property type="component" value="Unassembled WGS sequence"/>
</dbReference>
<organism evidence="2 3">
    <name type="scientific">Elysia marginata</name>
    <dbReference type="NCBI Taxonomy" id="1093978"/>
    <lineage>
        <taxon>Eukaryota</taxon>
        <taxon>Metazoa</taxon>
        <taxon>Spiralia</taxon>
        <taxon>Lophotrochozoa</taxon>
        <taxon>Mollusca</taxon>
        <taxon>Gastropoda</taxon>
        <taxon>Heterobranchia</taxon>
        <taxon>Euthyneura</taxon>
        <taxon>Panpulmonata</taxon>
        <taxon>Sacoglossa</taxon>
        <taxon>Placobranchoidea</taxon>
        <taxon>Plakobranchidae</taxon>
        <taxon>Elysia</taxon>
    </lineage>
</organism>
<accession>A0AAV4GHZ9</accession>
<reference evidence="2 3" key="1">
    <citation type="journal article" date="2021" name="Elife">
        <title>Chloroplast acquisition without the gene transfer in kleptoplastic sea slugs, Plakobranchus ocellatus.</title>
        <authorList>
            <person name="Maeda T."/>
            <person name="Takahashi S."/>
            <person name="Yoshida T."/>
            <person name="Shimamura S."/>
            <person name="Takaki Y."/>
            <person name="Nagai Y."/>
            <person name="Toyoda A."/>
            <person name="Suzuki Y."/>
            <person name="Arimoto A."/>
            <person name="Ishii H."/>
            <person name="Satoh N."/>
            <person name="Nishiyama T."/>
            <person name="Hasebe M."/>
            <person name="Maruyama T."/>
            <person name="Minagawa J."/>
            <person name="Obokata J."/>
            <person name="Shigenobu S."/>
        </authorList>
    </citation>
    <scope>NUCLEOTIDE SEQUENCE [LARGE SCALE GENOMIC DNA]</scope>
</reference>
<feature type="region of interest" description="Disordered" evidence="1">
    <location>
        <begin position="1"/>
        <end position="23"/>
    </location>
</feature>
<name>A0AAV4GHZ9_9GAST</name>
<keyword evidence="3" id="KW-1185">Reference proteome</keyword>
<evidence type="ECO:0000313" key="2">
    <source>
        <dbReference type="EMBL" id="GFR84035.1"/>
    </source>
</evidence>
<sequence length="78" mass="8950">MSITGKRKDKEMRKSSPTPNVRSHCMERWSGRGVYPVQRKFDSECDGRTGSRMLAVLTIGILLHDSHSSFRAQILNWD</sequence>